<dbReference type="SUPFAM" id="SSF81383">
    <property type="entry name" value="F-box domain"/>
    <property type="match status" value="1"/>
</dbReference>
<evidence type="ECO:0000313" key="1">
    <source>
        <dbReference type="EMBL" id="KZW01849.1"/>
    </source>
</evidence>
<dbReference type="EMBL" id="KV425891">
    <property type="protein sequence ID" value="KZW01849.1"/>
    <property type="molecule type" value="Genomic_DNA"/>
</dbReference>
<sequence length="454" mass="50914">MDYTTRLPAELVASIMDHLANLFVVAAVCSRWREIAVEHPQYYLEAKLELHRTRYPRAPPILDVMAQWVHKIEHAKAYRRRLEVTIAISLTDIYIGMGTEELVDSIAAHVRPVLGQIVRLSIITTSDVFRLAPIANILSSQAQHLRSLSLRTTPTSSESSSSPRLPIRGTLFSTIAPTLTHVSLCGIALPSMTCSAFTSTTDVSVTRYNMSELPAICHAFPRMAALAIAELTIDQPPGGHDPRETLPSSTLRRMSIVADSEHPLPPEFVQVFQRRAAFDDIRVEWTSSSVVLDTLASSGAAARPGLLPIALEVIISPPNIPPERWWFQPLTPIWPNVVRLDIPWQDFRFVTQSVPDLRCLREFGVNLEGFALQDHSTFSLTTHHHDSSSPRLLHMLVLYDRLSEATVFSTHVVNLSRLLDVECWDVVRLKGVRFNSPYSRTRLARICRSVEEDA</sequence>
<reference evidence="1 2" key="1">
    <citation type="journal article" date="2016" name="Mol. Biol. Evol.">
        <title>Comparative Genomics of Early-Diverging Mushroom-Forming Fungi Provides Insights into the Origins of Lignocellulose Decay Capabilities.</title>
        <authorList>
            <person name="Nagy L.G."/>
            <person name="Riley R."/>
            <person name="Tritt A."/>
            <person name="Adam C."/>
            <person name="Daum C."/>
            <person name="Floudas D."/>
            <person name="Sun H."/>
            <person name="Yadav J.S."/>
            <person name="Pangilinan J."/>
            <person name="Larsson K.H."/>
            <person name="Matsuura K."/>
            <person name="Barry K."/>
            <person name="Labutti K."/>
            <person name="Kuo R."/>
            <person name="Ohm R.A."/>
            <person name="Bhattacharya S.S."/>
            <person name="Shirouzu T."/>
            <person name="Yoshinaga Y."/>
            <person name="Martin F.M."/>
            <person name="Grigoriev I.V."/>
            <person name="Hibbett D.S."/>
        </authorList>
    </citation>
    <scope>NUCLEOTIDE SEQUENCE [LARGE SCALE GENOMIC DNA]</scope>
    <source>
        <strain evidence="1 2">HHB12029</strain>
    </source>
</reference>
<accession>A0A165P9M5</accession>
<dbReference type="Proteomes" id="UP000077266">
    <property type="component" value="Unassembled WGS sequence"/>
</dbReference>
<keyword evidence="2" id="KW-1185">Reference proteome</keyword>
<dbReference type="InParanoid" id="A0A165P9M5"/>
<dbReference type="OrthoDB" id="3331717at2759"/>
<dbReference type="AlphaFoldDB" id="A0A165P9M5"/>
<evidence type="ECO:0000313" key="2">
    <source>
        <dbReference type="Proteomes" id="UP000077266"/>
    </source>
</evidence>
<gene>
    <name evidence="1" type="ORF">EXIGLDRAFT_716494</name>
</gene>
<name>A0A165P9M5_EXIGL</name>
<proteinExistence type="predicted"/>
<protein>
    <submittedName>
        <fullName evidence="1">Uncharacterized protein</fullName>
    </submittedName>
</protein>
<organism evidence="1 2">
    <name type="scientific">Exidia glandulosa HHB12029</name>
    <dbReference type="NCBI Taxonomy" id="1314781"/>
    <lineage>
        <taxon>Eukaryota</taxon>
        <taxon>Fungi</taxon>
        <taxon>Dikarya</taxon>
        <taxon>Basidiomycota</taxon>
        <taxon>Agaricomycotina</taxon>
        <taxon>Agaricomycetes</taxon>
        <taxon>Auriculariales</taxon>
        <taxon>Exidiaceae</taxon>
        <taxon>Exidia</taxon>
    </lineage>
</organism>
<dbReference type="InterPro" id="IPR036047">
    <property type="entry name" value="F-box-like_dom_sf"/>
</dbReference>